<organism evidence="2 3">
    <name type="scientific">Heligmosomoides polygyrus</name>
    <name type="common">Parasitic roundworm</name>
    <dbReference type="NCBI Taxonomy" id="6339"/>
    <lineage>
        <taxon>Eukaryota</taxon>
        <taxon>Metazoa</taxon>
        <taxon>Ecdysozoa</taxon>
        <taxon>Nematoda</taxon>
        <taxon>Chromadorea</taxon>
        <taxon>Rhabditida</taxon>
        <taxon>Rhabditina</taxon>
        <taxon>Rhabditomorpha</taxon>
        <taxon>Strongyloidea</taxon>
        <taxon>Heligmosomidae</taxon>
        <taxon>Heligmosomoides</taxon>
    </lineage>
</organism>
<dbReference type="EMBL" id="UZAH01025987">
    <property type="protein sequence ID" value="VDO73831.1"/>
    <property type="molecule type" value="Genomic_DNA"/>
</dbReference>
<gene>
    <name evidence="1" type="ORF">HPBE_LOCUS7845</name>
</gene>
<sequence>MAGDSAAIGQNYHSDSESCRNCQSCSRSGGDVPGATRQACFTESSEEENVESCSANWYVFGRICSEHDSSNRFPPHRCGKPGSMHSLILVFTHTRDSAASADI</sequence>
<accession>A0A183FKX7</accession>
<evidence type="ECO:0000313" key="1">
    <source>
        <dbReference type="EMBL" id="VDO73831.1"/>
    </source>
</evidence>
<proteinExistence type="predicted"/>
<name>A0A183FKX7_HELPZ</name>
<dbReference type="WBParaSite" id="HPBE_0000784401-mRNA-1">
    <property type="protein sequence ID" value="HPBE_0000784401-mRNA-1"/>
    <property type="gene ID" value="HPBE_0000784401"/>
</dbReference>
<evidence type="ECO:0000313" key="2">
    <source>
        <dbReference type="Proteomes" id="UP000050761"/>
    </source>
</evidence>
<reference evidence="3" key="2">
    <citation type="submission" date="2019-09" db="UniProtKB">
        <authorList>
            <consortium name="WormBaseParasite"/>
        </authorList>
    </citation>
    <scope>IDENTIFICATION</scope>
</reference>
<accession>A0A3P7XHL0</accession>
<protein>
    <submittedName>
        <fullName evidence="1 3">Uncharacterized protein</fullName>
    </submittedName>
</protein>
<reference evidence="1 2" key="1">
    <citation type="submission" date="2018-11" db="EMBL/GenBank/DDBJ databases">
        <authorList>
            <consortium name="Pathogen Informatics"/>
        </authorList>
    </citation>
    <scope>NUCLEOTIDE SEQUENCE [LARGE SCALE GENOMIC DNA]</scope>
</reference>
<dbReference type="AlphaFoldDB" id="A0A183FKX7"/>
<evidence type="ECO:0000313" key="3">
    <source>
        <dbReference type="WBParaSite" id="HPBE_0000784401-mRNA-1"/>
    </source>
</evidence>
<dbReference type="Proteomes" id="UP000050761">
    <property type="component" value="Unassembled WGS sequence"/>
</dbReference>
<keyword evidence="2" id="KW-1185">Reference proteome</keyword>